<evidence type="ECO:0000256" key="7">
    <source>
        <dbReference type="PIRNR" id="PIRNR000477"/>
    </source>
</evidence>
<reference evidence="10" key="1">
    <citation type="journal article" date="2021" name="PeerJ">
        <title>Extensive microbial diversity within the chicken gut microbiome revealed by metagenomics and culture.</title>
        <authorList>
            <person name="Gilroy R."/>
            <person name="Ravi A."/>
            <person name="Getino M."/>
            <person name="Pursley I."/>
            <person name="Horton D.L."/>
            <person name="Alikhan N.F."/>
            <person name="Baker D."/>
            <person name="Gharbi K."/>
            <person name="Hall N."/>
            <person name="Watson M."/>
            <person name="Adriaenssens E.M."/>
            <person name="Foster-Nyarko E."/>
            <person name="Jarju S."/>
            <person name="Secka A."/>
            <person name="Antonio M."/>
            <person name="Oren A."/>
            <person name="Chaudhuri R.R."/>
            <person name="La Ragione R."/>
            <person name="Hildebrand F."/>
            <person name="Pallen M.J."/>
        </authorList>
    </citation>
    <scope>NUCLEOTIDE SEQUENCE</scope>
    <source>
        <strain evidence="10">CHK193-4272</strain>
    </source>
</reference>
<dbReference type="GO" id="GO:0004731">
    <property type="term" value="F:purine-nucleoside phosphorylase activity"/>
    <property type="evidence" value="ECO:0007669"/>
    <property type="project" value="UniProtKB-EC"/>
</dbReference>
<dbReference type="Proteomes" id="UP000886808">
    <property type="component" value="Unassembled WGS sequence"/>
</dbReference>
<accession>A0A9D1PKL5</accession>
<dbReference type="GO" id="GO:0009116">
    <property type="term" value="P:nucleoside metabolic process"/>
    <property type="evidence" value="ECO:0007669"/>
    <property type="project" value="InterPro"/>
</dbReference>
<dbReference type="CDD" id="cd09009">
    <property type="entry name" value="PNP-EcPNPII_like"/>
    <property type="match status" value="1"/>
</dbReference>
<dbReference type="EMBL" id="DXIE01000048">
    <property type="protein sequence ID" value="HIV62831.1"/>
    <property type="molecule type" value="Genomic_DNA"/>
</dbReference>
<evidence type="ECO:0000259" key="9">
    <source>
        <dbReference type="Pfam" id="PF01048"/>
    </source>
</evidence>
<dbReference type="Gene3D" id="3.40.50.1580">
    <property type="entry name" value="Nucleoside phosphorylase domain"/>
    <property type="match status" value="1"/>
</dbReference>
<feature type="binding site" evidence="8">
    <location>
        <position position="210"/>
    </location>
    <ligand>
        <name>phosphate</name>
        <dbReference type="ChEBI" id="CHEBI:43474"/>
    </ligand>
</feature>
<evidence type="ECO:0000256" key="5">
    <source>
        <dbReference type="ARBA" id="ARBA00022679"/>
    </source>
</evidence>
<feature type="binding site" evidence="8">
    <location>
        <begin position="79"/>
        <end position="81"/>
    </location>
    <ligand>
        <name>phosphate</name>
        <dbReference type="ChEBI" id="CHEBI:43474"/>
    </ligand>
</feature>
<feature type="binding site" evidence="8">
    <location>
        <position position="191"/>
    </location>
    <ligand>
        <name>a purine D-ribonucleoside</name>
        <dbReference type="ChEBI" id="CHEBI:142355"/>
    </ligand>
</feature>
<dbReference type="PANTHER" id="PTHR11904:SF9">
    <property type="entry name" value="PURINE NUCLEOSIDE PHOSPHORYLASE-RELATED"/>
    <property type="match status" value="1"/>
</dbReference>
<dbReference type="EC" id="2.4.2.1" evidence="7"/>
<comment type="pathway">
    <text evidence="2 7">Purine metabolism; purine nucleoside salvage.</text>
</comment>
<dbReference type="InterPro" id="IPR011270">
    <property type="entry name" value="Pur_Nuc_Pase_Ino/Guo-sp"/>
</dbReference>
<evidence type="ECO:0000313" key="11">
    <source>
        <dbReference type="Proteomes" id="UP000886808"/>
    </source>
</evidence>
<dbReference type="InterPro" id="IPR000845">
    <property type="entry name" value="Nucleoside_phosphorylase_d"/>
</dbReference>
<dbReference type="NCBIfam" id="NF006054">
    <property type="entry name" value="PRK08202.1"/>
    <property type="match status" value="1"/>
</dbReference>
<evidence type="ECO:0000256" key="3">
    <source>
        <dbReference type="ARBA" id="ARBA00006751"/>
    </source>
</evidence>
<feature type="domain" description="Nucleoside phosphorylase" evidence="9">
    <location>
        <begin position="21"/>
        <end position="268"/>
    </location>
</feature>
<keyword evidence="4 7" id="KW-0328">Glycosyltransferase</keyword>
<dbReference type="Pfam" id="PF01048">
    <property type="entry name" value="PNP_UDP_1"/>
    <property type="match status" value="1"/>
</dbReference>
<dbReference type="InterPro" id="IPR035994">
    <property type="entry name" value="Nucleoside_phosphorylase_sf"/>
</dbReference>
<evidence type="ECO:0000256" key="1">
    <source>
        <dbReference type="ARBA" id="ARBA00002678"/>
    </source>
</evidence>
<organism evidence="10 11">
    <name type="scientific">Candidatus Butyricicoccus avistercoris</name>
    <dbReference type="NCBI Taxonomy" id="2838518"/>
    <lineage>
        <taxon>Bacteria</taxon>
        <taxon>Bacillati</taxon>
        <taxon>Bacillota</taxon>
        <taxon>Clostridia</taxon>
        <taxon>Eubacteriales</taxon>
        <taxon>Butyricicoccaceae</taxon>
        <taxon>Butyricicoccus</taxon>
    </lineage>
</organism>
<dbReference type="InterPro" id="IPR011268">
    <property type="entry name" value="Purine_phosphorylase"/>
</dbReference>
<feature type="binding site" evidence="8">
    <location>
        <position position="111"/>
    </location>
    <ligand>
        <name>phosphate</name>
        <dbReference type="ChEBI" id="CHEBI:43474"/>
    </ligand>
</feature>
<comment type="similarity">
    <text evidence="3 7">Belongs to the PNP/MTAP phosphorylase family.</text>
</comment>
<name>A0A9D1PKL5_9FIRM</name>
<keyword evidence="5 7" id="KW-0808">Transferase</keyword>
<evidence type="ECO:0000256" key="8">
    <source>
        <dbReference type="PIRSR" id="PIRSR000477-2"/>
    </source>
</evidence>
<comment type="catalytic activity">
    <reaction evidence="6">
        <text>a purine 2'-deoxy-D-ribonucleoside + phosphate = a purine nucleobase + 2-deoxy-alpha-D-ribose 1-phosphate</text>
        <dbReference type="Rhea" id="RHEA:36431"/>
        <dbReference type="ChEBI" id="CHEBI:26386"/>
        <dbReference type="ChEBI" id="CHEBI:43474"/>
        <dbReference type="ChEBI" id="CHEBI:57259"/>
        <dbReference type="ChEBI" id="CHEBI:142361"/>
        <dbReference type="EC" id="2.4.2.1"/>
    </reaction>
</comment>
<protein>
    <recommendedName>
        <fullName evidence="7">Purine nucleoside phosphorylase</fullName>
        <ecNumber evidence="7">2.4.2.1</ecNumber>
    </recommendedName>
    <alternativeName>
        <fullName evidence="7">Inosine-guanosine phosphorylase</fullName>
    </alternativeName>
</protein>
<dbReference type="PANTHER" id="PTHR11904">
    <property type="entry name" value="METHYLTHIOADENOSINE/PURINE NUCLEOSIDE PHOSPHORYLASE"/>
    <property type="match status" value="1"/>
</dbReference>
<evidence type="ECO:0000256" key="6">
    <source>
        <dbReference type="ARBA" id="ARBA00048556"/>
    </source>
</evidence>
<comment type="caution">
    <text evidence="10">The sequence shown here is derived from an EMBL/GenBank/DDBJ whole genome shotgun (WGS) entry which is preliminary data.</text>
</comment>
<evidence type="ECO:0000256" key="2">
    <source>
        <dbReference type="ARBA" id="ARBA00005058"/>
    </source>
</evidence>
<feature type="binding site" evidence="8">
    <location>
        <position position="233"/>
    </location>
    <ligand>
        <name>a purine D-ribonucleoside</name>
        <dbReference type="ChEBI" id="CHEBI:142355"/>
    </ligand>
</feature>
<proteinExistence type="inferred from homology"/>
<comment type="function">
    <text evidence="1">The purine nucleoside phosphorylases catalyze the phosphorolytic breakdown of the N-glycosidic bond in the beta-(deoxy)ribonucleoside molecules, with the formation of the corresponding free purine bases and pentose-1-phosphate. Cleaves guanosine, inosine, 2'-deoxyguanosine and 2'-deoxyinosine.</text>
</comment>
<feature type="binding site" evidence="8">
    <location>
        <position position="59"/>
    </location>
    <ligand>
        <name>phosphate</name>
        <dbReference type="ChEBI" id="CHEBI:43474"/>
    </ligand>
</feature>
<evidence type="ECO:0000313" key="10">
    <source>
        <dbReference type="EMBL" id="HIV62831.1"/>
    </source>
</evidence>
<evidence type="ECO:0000256" key="4">
    <source>
        <dbReference type="ARBA" id="ARBA00022676"/>
    </source>
</evidence>
<feature type="binding site" evidence="8">
    <location>
        <position position="28"/>
    </location>
    <ligand>
        <name>phosphate</name>
        <dbReference type="ChEBI" id="CHEBI:43474"/>
    </ligand>
</feature>
<dbReference type="AlphaFoldDB" id="A0A9D1PKL5"/>
<dbReference type="PIRSF" id="PIRSF000477">
    <property type="entry name" value="PurNPase"/>
    <property type="match status" value="1"/>
</dbReference>
<dbReference type="NCBIfam" id="TIGR01697">
    <property type="entry name" value="PNPH-PUNA-XAPA"/>
    <property type="match status" value="1"/>
</dbReference>
<reference evidence="10" key="2">
    <citation type="submission" date="2021-04" db="EMBL/GenBank/DDBJ databases">
        <authorList>
            <person name="Gilroy R."/>
        </authorList>
    </citation>
    <scope>NUCLEOTIDE SEQUENCE</scope>
    <source>
        <strain evidence="10">CHK193-4272</strain>
    </source>
</reference>
<sequence>MYEKIIGATEYIKSKLEKTPEIGIILGSGLQPLAEEIKEPIIVDYKDVSNMPFASAPGHIARFVCGEIEGKQVICMQGRLHGYEGHQPEDIVFPVRVMKFLGVKTLVLTNAAGGINTDYSVGDFMMITDHINFTGKSPLTGKNDDRIGPRFHDMTFTYTPSLQEIARKASQKTGIKLHEGVYIGVNGPQFETPAEIRAFRTLGADAVGMSTVFEAIEAAHCSINVLGISMITNMAAGIIMKELSGSEVNETADNRSETFRKLVKAIIAEIS</sequence>
<dbReference type="NCBIfam" id="TIGR01700">
    <property type="entry name" value="PNPH"/>
    <property type="match status" value="1"/>
</dbReference>
<gene>
    <name evidence="10" type="ORF">H9746_08340</name>
</gene>
<dbReference type="GO" id="GO:0005737">
    <property type="term" value="C:cytoplasm"/>
    <property type="evidence" value="ECO:0007669"/>
    <property type="project" value="TreeGrafter"/>
</dbReference>
<dbReference type="SUPFAM" id="SSF53167">
    <property type="entry name" value="Purine and uridine phosphorylases"/>
    <property type="match status" value="1"/>
</dbReference>